<gene>
    <name evidence="2" type="ORF">RhiXN_07120</name>
</gene>
<dbReference type="GeneID" id="67029399"/>
<dbReference type="KEGG" id="rsx:RhiXN_07120"/>
<dbReference type="AlphaFoldDB" id="A0A8H8P3V1"/>
<feature type="region of interest" description="Disordered" evidence="1">
    <location>
        <begin position="450"/>
        <end position="474"/>
    </location>
</feature>
<dbReference type="Proteomes" id="UP000650533">
    <property type="component" value="Chromosome 13"/>
</dbReference>
<evidence type="ECO:0000313" key="3">
    <source>
        <dbReference type="Proteomes" id="UP000650533"/>
    </source>
</evidence>
<reference evidence="2" key="1">
    <citation type="submission" date="2020-05" db="EMBL/GenBank/DDBJ databases">
        <title>Evolutionary and genomic comparisons of hybrid uninucleate and nonhybrid Rhizoctonia fungi.</title>
        <authorList>
            <person name="Li C."/>
            <person name="Chen X."/>
        </authorList>
    </citation>
    <scope>NUCLEOTIDE SEQUENCE</scope>
    <source>
        <strain evidence="2">AG-1 IA</strain>
    </source>
</reference>
<protein>
    <submittedName>
        <fullName evidence="2">Uncharacterized protein</fullName>
    </submittedName>
</protein>
<dbReference type="EMBL" id="CP059670">
    <property type="protein sequence ID" value="QRW25171.1"/>
    <property type="molecule type" value="Genomic_DNA"/>
</dbReference>
<evidence type="ECO:0000256" key="1">
    <source>
        <dbReference type="SAM" id="MobiDB-lite"/>
    </source>
</evidence>
<proteinExistence type="predicted"/>
<dbReference type="InterPro" id="IPR012337">
    <property type="entry name" value="RNaseH-like_sf"/>
</dbReference>
<evidence type="ECO:0000313" key="2">
    <source>
        <dbReference type="EMBL" id="QRW25171.1"/>
    </source>
</evidence>
<dbReference type="RefSeq" id="XP_043185408.1">
    <property type="nucleotide sequence ID" value="XM_043326936.1"/>
</dbReference>
<dbReference type="SUPFAM" id="SSF53098">
    <property type="entry name" value="Ribonuclease H-like"/>
    <property type="match status" value="1"/>
</dbReference>
<name>A0A8H8P3V1_9AGAM</name>
<accession>A0A8H8P3V1</accession>
<organism evidence="2 3">
    <name type="scientific">Rhizoctonia solani</name>
    <dbReference type="NCBI Taxonomy" id="456999"/>
    <lineage>
        <taxon>Eukaryota</taxon>
        <taxon>Fungi</taxon>
        <taxon>Dikarya</taxon>
        <taxon>Basidiomycota</taxon>
        <taxon>Agaricomycotina</taxon>
        <taxon>Agaricomycetes</taxon>
        <taxon>Cantharellales</taxon>
        <taxon>Ceratobasidiaceae</taxon>
        <taxon>Rhizoctonia</taxon>
    </lineage>
</organism>
<sequence>MDPQPGRPNSQVQLVHPGHLLRPYLAGVTQATTKLEGVLQSLQSIGNTQFATIYYAATSVLDNLPALYRIYQTKEIDTKGTPLPSIVAEALDETTELVNILEPFACALLCLESTRSSLSDVYFFWLGALAALDHHFKSQNCLLLPQDWGRLHCIALKRFNKAINDAPTDGYVTAFFLDPRYHDVAIYASSNACSRQATVLPPVDCPQTSNPQQLNKYILNCVQKQLFAMLKAELEAAKDIPHHPLHAYSQDALVAKEQLREQLDCYYWADQQFLSQYLMPNQSALQYWRSQKQFEHMFILAHLAEKLFSILPNSMCNKCAGSRLTYLYSKLQTRLDANSMIKQIQFMQWESLVNGLFSKRQEKKLPVLFRFSDLPSNFQPNCQADKDASKIAPALEDKCGDEWLDCSRAAAPIADTSNNKEDTRFEDIINLTLQELLALFSSYNSSMHAADSESHLPHGTKGLEGVSKESKGPQRAIWRARDINWD</sequence>